<dbReference type="InterPro" id="IPR035761">
    <property type="entry name" value="SPRY1_RyR"/>
</dbReference>
<comment type="subcellular location">
    <subcellularLocation>
        <location evidence="1">Sarcoplasmic reticulum membrane</location>
        <topology evidence="1">Multi-pass membrane protein</topology>
    </subcellularLocation>
</comment>
<keyword evidence="2" id="KW-0406">Ion transport</keyword>
<organism evidence="9 10">
    <name type="scientific">Setaria digitata</name>
    <dbReference type="NCBI Taxonomy" id="48799"/>
    <lineage>
        <taxon>Eukaryota</taxon>
        <taxon>Metazoa</taxon>
        <taxon>Ecdysozoa</taxon>
        <taxon>Nematoda</taxon>
        <taxon>Chromadorea</taxon>
        <taxon>Rhabditida</taxon>
        <taxon>Spirurina</taxon>
        <taxon>Spiruromorpha</taxon>
        <taxon>Filarioidea</taxon>
        <taxon>Setariidae</taxon>
        <taxon>Setaria</taxon>
    </lineage>
</organism>
<dbReference type="InterPro" id="IPR036300">
    <property type="entry name" value="MIR_dom_sf"/>
</dbReference>
<keyword evidence="2" id="KW-0109">Calcium transport</keyword>
<dbReference type="SUPFAM" id="SSF82109">
    <property type="entry name" value="MIR domain"/>
    <property type="match status" value="2"/>
</dbReference>
<feature type="domain" description="MIR" evidence="8">
    <location>
        <begin position="76"/>
        <end position="130"/>
    </location>
</feature>
<evidence type="ECO:0000313" key="10">
    <source>
        <dbReference type="WBParaSite" id="sdigi.contig5.g670.t1"/>
    </source>
</evidence>
<feature type="domain" description="B30.2/SPRY" evidence="7">
    <location>
        <begin position="506"/>
        <end position="727"/>
    </location>
</feature>
<dbReference type="InterPro" id="IPR003032">
    <property type="entry name" value="Ryanodine_rcpt"/>
</dbReference>
<dbReference type="FunFam" id="2.60.120.920:FF:000003">
    <property type="entry name" value="ryanodine receptor isoform X2"/>
    <property type="match status" value="1"/>
</dbReference>
<feature type="domain" description="B30.2/SPRY" evidence="7">
    <location>
        <begin position="940"/>
        <end position="1138"/>
    </location>
</feature>
<dbReference type="Gene3D" id="1.25.10.30">
    <property type="entry name" value="IP3 receptor type 1 binding core, RIH domain"/>
    <property type="match status" value="1"/>
</dbReference>
<dbReference type="Proteomes" id="UP000887581">
    <property type="component" value="Unplaced"/>
</dbReference>
<dbReference type="PRINTS" id="PR00795">
    <property type="entry name" value="RYANODINER"/>
</dbReference>
<dbReference type="Pfam" id="PF00622">
    <property type="entry name" value="SPRY"/>
    <property type="match status" value="3"/>
</dbReference>
<keyword evidence="3" id="KW-0407">Ion channel</keyword>
<dbReference type="GO" id="GO:0005219">
    <property type="term" value="F:ryanodine-sensitive calcium-release channel activity"/>
    <property type="evidence" value="ECO:0007669"/>
    <property type="project" value="InterPro"/>
</dbReference>
<dbReference type="InterPro" id="IPR003877">
    <property type="entry name" value="SPRY_dom"/>
</dbReference>
<keyword evidence="5" id="KW-0106">Calcium</keyword>
<dbReference type="Gene3D" id="2.60.120.920">
    <property type="match status" value="3"/>
</dbReference>
<dbReference type="Gene3D" id="6.20.350.10">
    <property type="match status" value="2"/>
</dbReference>
<accession>A0A915PVW5</accession>
<dbReference type="GO" id="GO:0042383">
    <property type="term" value="C:sarcolemma"/>
    <property type="evidence" value="ECO:0007669"/>
    <property type="project" value="TreeGrafter"/>
</dbReference>
<dbReference type="SUPFAM" id="SSF49899">
    <property type="entry name" value="Concanavalin A-like lectins/glucanases"/>
    <property type="match status" value="2"/>
</dbReference>
<dbReference type="InterPro" id="IPR035762">
    <property type="entry name" value="SPRY3_RyR"/>
</dbReference>
<dbReference type="GO" id="GO:0014808">
    <property type="term" value="P:release of sequestered calcium ion into cytosol by sarcoplasmic reticulum"/>
    <property type="evidence" value="ECO:0007669"/>
    <property type="project" value="TreeGrafter"/>
</dbReference>
<dbReference type="InterPro" id="IPR016093">
    <property type="entry name" value="MIR_motif"/>
</dbReference>
<dbReference type="InterPro" id="IPR035764">
    <property type="entry name" value="SPRY2_RyR"/>
</dbReference>
<evidence type="ECO:0000259" key="7">
    <source>
        <dbReference type="PROSITE" id="PS50188"/>
    </source>
</evidence>
<dbReference type="Pfam" id="PF02026">
    <property type="entry name" value="RyR"/>
    <property type="match status" value="2"/>
</dbReference>
<dbReference type="InterPro" id="IPR001870">
    <property type="entry name" value="B30.2/SPRY"/>
</dbReference>
<dbReference type="Pfam" id="PF01365">
    <property type="entry name" value="RYDR_ITPR"/>
    <property type="match status" value="1"/>
</dbReference>
<dbReference type="InterPro" id="IPR013320">
    <property type="entry name" value="ConA-like_dom_sf"/>
</dbReference>
<dbReference type="GO" id="GO:0034704">
    <property type="term" value="C:calcium channel complex"/>
    <property type="evidence" value="ECO:0007669"/>
    <property type="project" value="TreeGrafter"/>
</dbReference>
<dbReference type="CDD" id="cd12877">
    <property type="entry name" value="SPRY1_RyR"/>
    <property type="match status" value="1"/>
</dbReference>
<keyword evidence="4" id="KW-0677">Repeat</keyword>
<dbReference type="GO" id="GO:0033017">
    <property type="term" value="C:sarcoplasmic reticulum membrane"/>
    <property type="evidence" value="ECO:0007669"/>
    <property type="project" value="UniProtKB-SubCell"/>
</dbReference>
<dbReference type="CDD" id="cd12879">
    <property type="entry name" value="SPRY3_RyR"/>
    <property type="match status" value="1"/>
</dbReference>
<keyword evidence="2" id="KW-0813">Transport</keyword>
<dbReference type="FunFam" id="1.10.490.160:FF:000003">
    <property type="entry name" value="Ryanodine receptor, isoform E"/>
    <property type="match status" value="1"/>
</dbReference>
<keyword evidence="3" id="KW-0107">Calcium channel</keyword>
<dbReference type="Pfam" id="PF08709">
    <property type="entry name" value="Ins145_P3_rec"/>
    <property type="match status" value="1"/>
</dbReference>
<dbReference type="WBParaSite" id="sdigi.contig5.g670.t1">
    <property type="protein sequence ID" value="sdigi.contig5.g670.t1"/>
    <property type="gene ID" value="sdigi.contig5.g670"/>
</dbReference>
<keyword evidence="6" id="KW-0703">Sarcoplasmic reticulum</keyword>
<name>A0A915PVW5_9BILA</name>
<dbReference type="GO" id="GO:0006941">
    <property type="term" value="P:striated muscle contraction"/>
    <property type="evidence" value="ECO:0007669"/>
    <property type="project" value="TreeGrafter"/>
</dbReference>
<dbReference type="InterPro" id="IPR000699">
    <property type="entry name" value="RIH_dom"/>
</dbReference>
<dbReference type="PROSITE" id="PS50919">
    <property type="entry name" value="MIR"/>
    <property type="match status" value="1"/>
</dbReference>
<dbReference type="InterPro" id="IPR014821">
    <property type="entry name" value="Ins145_P3_rcpt"/>
</dbReference>
<dbReference type="InterPro" id="IPR043136">
    <property type="entry name" value="B30.2/SPRY_sf"/>
</dbReference>
<reference evidence="10" key="1">
    <citation type="submission" date="2022-11" db="UniProtKB">
        <authorList>
            <consortium name="WormBaseParasite"/>
        </authorList>
    </citation>
    <scope>IDENTIFICATION</scope>
</reference>
<dbReference type="InterPro" id="IPR015925">
    <property type="entry name" value="Ryanodine_IP3_receptor"/>
</dbReference>
<evidence type="ECO:0000256" key="1">
    <source>
        <dbReference type="ARBA" id="ARBA00004326"/>
    </source>
</evidence>
<dbReference type="GO" id="GO:0030018">
    <property type="term" value="C:Z disc"/>
    <property type="evidence" value="ECO:0007669"/>
    <property type="project" value="TreeGrafter"/>
</dbReference>
<dbReference type="Gene3D" id="2.80.10.50">
    <property type="match status" value="2"/>
</dbReference>
<dbReference type="Pfam" id="PF02815">
    <property type="entry name" value="MIR"/>
    <property type="match status" value="1"/>
</dbReference>
<protein>
    <submittedName>
        <fullName evidence="10">Ryanodine receptor</fullName>
    </submittedName>
</protein>
<evidence type="ECO:0000259" key="8">
    <source>
        <dbReference type="PROSITE" id="PS50919"/>
    </source>
</evidence>
<evidence type="ECO:0000256" key="4">
    <source>
        <dbReference type="ARBA" id="ARBA00022737"/>
    </source>
</evidence>
<evidence type="ECO:0000256" key="6">
    <source>
        <dbReference type="ARBA" id="ARBA00022951"/>
    </source>
</evidence>
<dbReference type="GO" id="GO:0005790">
    <property type="term" value="C:smooth endoplasmic reticulum"/>
    <property type="evidence" value="ECO:0007669"/>
    <property type="project" value="TreeGrafter"/>
</dbReference>
<dbReference type="CDD" id="cd12878">
    <property type="entry name" value="SPRY2_RyR"/>
    <property type="match status" value="1"/>
</dbReference>
<dbReference type="Pfam" id="PF21119">
    <property type="entry name" value="RYDR_Jsol"/>
    <property type="match status" value="1"/>
</dbReference>
<proteinExistence type="predicted"/>
<keyword evidence="9" id="KW-1185">Reference proteome</keyword>
<dbReference type="InterPro" id="IPR048581">
    <property type="entry name" value="RYDR_Jsol"/>
</dbReference>
<dbReference type="InterPro" id="IPR013333">
    <property type="entry name" value="Ryan_recept"/>
</dbReference>
<sequence length="1994" mass="225198">MASANREGVLGSERVCLCTEGFGNRMCALENVSDPDLPPDIAMCMLYIDNALSVRALQEMMSTDKELKGAGSGGGHKTLLYGHAVQLKHVQSEMYLACLSSCSSNDKLAFDVGVQENNEGEACWWTIHPASKQRSEGEKVRVGDDVILVSVATERYLHMIHSKGFMVIASFHQTLWNITSVSSGSVRIRNMGALFGNDVLRFFHGNDEVLTIPENWSEHPQHKYLGVMENVIQLYDKDKAEFDTTAFVMYQTKDLKKQLVEEKEEGMGIATIHYGETNAFIQHIKTELWLSYQTSEITKKGLGKVEEKKAVALKDGHMDDCFTFFMALEEESKSARVIRKCSSVLNRFLKGIEALQREGKQSQDWNRVDLSEVLKLMEDLIDYFSQPQEDDFEASQNHLRALRSRQDLFQEEGVLNMILDTIDKFSQMEAIPDFAGVLSDETQLMWEEISTYLYLLVAAMIKGNHYNCAQFASAQRLQWLFGRLSNPQSAEGILDVLYCVLTESPEALNMINESHIKSVISLLEKVGRDPKVLDVLSSLCEGNGMAVRSSQNTITRHLLPGKDLLLQTKMRDHVSSMTPNILVGVVEGSSQFRRWYYEAEVEHIEQMTKTEPYLRIGWANSIGYKPFPGSGDGWGCIGVGDDYYSYGFDGQCIYCATKKHVIWTRTLQKGDVVGCLLDLNIPEINFTVNGQPTKGLFRNFNIDGFFFPVMSLSAKVSCRFMFGSTEGRLRFGPPPGFSPLIEAAVNQLEIGECLSFGDIAKNIYTGPSILRQNTEPFVPTLVDISSVLLPHFAMEIHEKLAENLHELWAMRKIELGWSYGEVRDEKTRRHPCLTSFQHLPQNEKTYNINLAIDTMKTIEALRYHMILDEPPVRLRPVRLPQNYQQSNGFKPQPLDSHEIVLDDNMFPLIDALAKNTHNVWAREKIRRGWTFGLNEFVDLNQKRSPHLVPYEAVDHRIKEANRESAMEFIKTLQLFGIFLETPVLEHDEGAGKELKSAQALSRTYRAEALYAVSSGKWYFEFEILTSGFMKVGWMDISAPPTIDIGMDDRSYGFDGYLARKWHQGAGTYGKEWKIGDIVGAFLDLSDRTISFSLNGELLLDPSGSEMAFDNVIVTDGFVPAMTFGAGQKARLNFGQDSNSLKYFTTCGLQEGYEPFCVNMYRQMPMWYAKRLPQFEDIGMNSTMEVSRIPATGNSPPCLKITQKETDTDDMTMQEKAKMEYIRLSLPVKCNAKLQRTKDKESIMRSLHQIEEHLAEEAQPLATIRHPAIPKEFSDDTKVGKKSLGRSLLSAFKHSTDEDESSARSKPVSFDGDQLLEASNMRISGSMLDLLGNEEHREGKHKRGGLMARFHQRKKDGTFSENRRTAGILADGHIPSTGGISVEGILPSVPRDNQDMPRSGPGRVLSRRFTPAGKLKKVKNERLLEHRRPSIAALEQSVTAEGNVPDSDVRAMIELSDQIDEFYYAVRIFPGQDPANVWVGWVTPKYHFYAERFVTGEAVRRCKYQETDKRVNETESLEYRNCYMVNAAELLQSVPDAGNTKVSGLLIGCIIDISIGELSFLASGQDSGFRFKLEPGAILYPAAFVAPTSAEVLQFELGRIKYTFPLSSAMFKSSHKSLLPFCPPRLSVEKLNPVHWARVPNECLRTTALKLSDYRGWSVLCDDPVRIMSIYVPEKDTSYDILEMIEHTDFLTFHRQTLNLYCKLAAHGNQKVAHILCSHVDEDQIMYAIKSHYLSGPLRQGFHDFLIAVHLRTYVDARQSAAREYVIPLKQSFEIKNIFHSENEDRFPQILGPTISIRPVVACSEVHSDFGMDTELKLLPPAFNFYALKAHVMSALSSATEHAVINCRDLIGGNCLNHFEPLFKLFNSLLVIGMFDDDDLKDVLKLTHPIAFDENYVPGSRQKGLTEIELAEGVKIQLTITLENICDIQLRHRVESLVSFAAGFVGDLQQDQFSRYMAIKQTDMSPAEAARRTKEFRCPPREQACIMIEQKQNSI</sequence>
<evidence type="ECO:0000313" key="9">
    <source>
        <dbReference type="Proteomes" id="UP000887581"/>
    </source>
</evidence>
<evidence type="ECO:0000256" key="5">
    <source>
        <dbReference type="ARBA" id="ARBA00022837"/>
    </source>
</evidence>
<feature type="domain" description="B30.2/SPRY" evidence="7">
    <location>
        <begin position="1391"/>
        <end position="1601"/>
    </location>
</feature>
<dbReference type="PANTHER" id="PTHR46399">
    <property type="entry name" value="B30.2/SPRY DOMAIN-CONTAINING PROTEIN"/>
    <property type="match status" value="1"/>
</dbReference>
<dbReference type="SMART" id="SM00472">
    <property type="entry name" value="MIR"/>
    <property type="match status" value="3"/>
</dbReference>
<evidence type="ECO:0000256" key="3">
    <source>
        <dbReference type="ARBA" id="ARBA00022673"/>
    </source>
</evidence>
<dbReference type="PROSITE" id="PS50188">
    <property type="entry name" value="B302_SPRY"/>
    <property type="match status" value="3"/>
</dbReference>
<evidence type="ECO:0000256" key="2">
    <source>
        <dbReference type="ARBA" id="ARBA00022568"/>
    </source>
</evidence>
<dbReference type="FunFam" id="2.80.10.50:FF:000021">
    <property type="entry name" value="Ryanodine receptor, isoform F"/>
    <property type="match status" value="1"/>
</dbReference>
<dbReference type="SMART" id="SM00449">
    <property type="entry name" value="SPRY"/>
    <property type="match status" value="3"/>
</dbReference>
<dbReference type="PANTHER" id="PTHR46399:SF8">
    <property type="entry name" value="B30.2_SPRY DOMAIN-CONTAINING PROTEIN"/>
    <property type="match status" value="1"/>
</dbReference>